<sequence>SQNLKRYNTTSYLNLTKAFKEASFSGIILAVTSSDSRDSRLKIGLSSRTCHERGSCYLY</sequence>
<evidence type="ECO:0000313" key="1">
    <source>
        <dbReference type="EMBL" id="KAK3948453.1"/>
    </source>
</evidence>
<dbReference type="AlphaFoldDB" id="A0AAN6SCU1"/>
<evidence type="ECO:0000313" key="2">
    <source>
        <dbReference type="Proteomes" id="UP001303222"/>
    </source>
</evidence>
<reference evidence="1" key="1">
    <citation type="journal article" date="2023" name="Mol. Phylogenet. Evol.">
        <title>Genome-scale phylogeny and comparative genomics of the fungal order Sordariales.</title>
        <authorList>
            <person name="Hensen N."/>
            <person name="Bonometti L."/>
            <person name="Westerberg I."/>
            <person name="Brannstrom I.O."/>
            <person name="Guillou S."/>
            <person name="Cros-Aarteil S."/>
            <person name="Calhoun S."/>
            <person name="Haridas S."/>
            <person name="Kuo A."/>
            <person name="Mondo S."/>
            <person name="Pangilinan J."/>
            <person name="Riley R."/>
            <person name="LaButti K."/>
            <person name="Andreopoulos B."/>
            <person name="Lipzen A."/>
            <person name="Chen C."/>
            <person name="Yan M."/>
            <person name="Daum C."/>
            <person name="Ng V."/>
            <person name="Clum A."/>
            <person name="Steindorff A."/>
            <person name="Ohm R.A."/>
            <person name="Martin F."/>
            <person name="Silar P."/>
            <person name="Natvig D.O."/>
            <person name="Lalanne C."/>
            <person name="Gautier V."/>
            <person name="Ament-Velasquez S.L."/>
            <person name="Kruys A."/>
            <person name="Hutchinson M.I."/>
            <person name="Powell A.J."/>
            <person name="Barry K."/>
            <person name="Miller A.N."/>
            <person name="Grigoriev I.V."/>
            <person name="Debuchy R."/>
            <person name="Gladieux P."/>
            <person name="Hiltunen Thoren M."/>
            <person name="Johannesson H."/>
        </authorList>
    </citation>
    <scope>NUCLEOTIDE SEQUENCE</scope>
    <source>
        <strain evidence="1">CBS 626.80</strain>
    </source>
</reference>
<accession>A0AAN6SCU1</accession>
<name>A0AAN6SCU1_9PEZI</name>
<dbReference type="EMBL" id="MU859263">
    <property type="protein sequence ID" value="KAK3948453.1"/>
    <property type="molecule type" value="Genomic_DNA"/>
</dbReference>
<protein>
    <submittedName>
        <fullName evidence="1">Uncharacterized protein</fullName>
    </submittedName>
</protein>
<reference evidence="1" key="2">
    <citation type="submission" date="2023-06" db="EMBL/GenBank/DDBJ databases">
        <authorList>
            <consortium name="Lawrence Berkeley National Laboratory"/>
            <person name="Mondo S.J."/>
            <person name="Hensen N."/>
            <person name="Bonometti L."/>
            <person name="Westerberg I."/>
            <person name="Brannstrom I.O."/>
            <person name="Guillou S."/>
            <person name="Cros-Aarteil S."/>
            <person name="Calhoun S."/>
            <person name="Haridas S."/>
            <person name="Kuo A."/>
            <person name="Pangilinan J."/>
            <person name="Riley R."/>
            <person name="Labutti K."/>
            <person name="Andreopoulos B."/>
            <person name="Lipzen A."/>
            <person name="Chen C."/>
            <person name="Yanf M."/>
            <person name="Daum C."/>
            <person name="Ng V."/>
            <person name="Clum A."/>
            <person name="Steindorff A."/>
            <person name="Ohm R."/>
            <person name="Martin F."/>
            <person name="Silar P."/>
            <person name="Natvig D."/>
            <person name="Lalanne C."/>
            <person name="Gautier V."/>
            <person name="Ament-Velasquez S.L."/>
            <person name="Kruys A."/>
            <person name="Hutchinson M.I."/>
            <person name="Powell A.J."/>
            <person name="Barry K."/>
            <person name="Miller A.N."/>
            <person name="Grigoriev I.V."/>
            <person name="Debuchy R."/>
            <person name="Gladieux P."/>
            <person name="Thoren M.H."/>
            <person name="Johannesson H."/>
        </authorList>
    </citation>
    <scope>NUCLEOTIDE SEQUENCE</scope>
    <source>
        <strain evidence="1">CBS 626.80</strain>
    </source>
</reference>
<dbReference type="Proteomes" id="UP001303222">
    <property type="component" value="Unassembled WGS sequence"/>
</dbReference>
<proteinExistence type="predicted"/>
<feature type="non-terminal residue" evidence="1">
    <location>
        <position position="1"/>
    </location>
</feature>
<keyword evidence="2" id="KW-1185">Reference proteome</keyword>
<gene>
    <name evidence="1" type="ORF">QBC32DRAFT_221989</name>
</gene>
<comment type="caution">
    <text evidence="1">The sequence shown here is derived from an EMBL/GenBank/DDBJ whole genome shotgun (WGS) entry which is preliminary data.</text>
</comment>
<organism evidence="1 2">
    <name type="scientific">Pseudoneurospora amorphoporcata</name>
    <dbReference type="NCBI Taxonomy" id="241081"/>
    <lineage>
        <taxon>Eukaryota</taxon>
        <taxon>Fungi</taxon>
        <taxon>Dikarya</taxon>
        <taxon>Ascomycota</taxon>
        <taxon>Pezizomycotina</taxon>
        <taxon>Sordariomycetes</taxon>
        <taxon>Sordariomycetidae</taxon>
        <taxon>Sordariales</taxon>
        <taxon>Sordariaceae</taxon>
        <taxon>Pseudoneurospora</taxon>
    </lineage>
</organism>